<keyword evidence="2" id="KW-0479">Metal-binding</keyword>
<evidence type="ECO:0000256" key="3">
    <source>
        <dbReference type="ARBA" id="ARBA00023004"/>
    </source>
</evidence>
<dbReference type="GO" id="GO:0020037">
    <property type="term" value="F:heme binding"/>
    <property type="evidence" value="ECO:0007669"/>
    <property type="project" value="InterPro"/>
</dbReference>
<reference evidence="5 6" key="1">
    <citation type="journal article" date="2015" name="Proc. Natl. Acad. Sci. U.S.A.">
        <title>Expanded metabolic versatility of ubiquitous nitrite-oxidizing bacteria from the genus Nitrospira.</title>
        <authorList>
            <person name="Koch H."/>
            <person name="Lucker S."/>
            <person name="Albertsen M."/>
            <person name="Kitzinger K."/>
            <person name="Herbold C."/>
            <person name="Spieck E."/>
            <person name="Nielsen P.H."/>
            <person name="Wagner M."/>
            <person name="Daims H."/>
        </authorList>
    </citation>
    <scope>NUCLEOTIDE SEQUENCE [LARGE SCALE GENOMIC DNA]</scope>
    <source>
        <strain evidence="5 6">NSP M-1</strain>
    </source>
</reference>
<dbReference type="Gene3D" id="1.10.760.10">
    <property type="entry name" value="Cytochrome c-like domain"/>
    <property type="match status" value="1"/>
</dbReference>
<feature type="domain" description="Cytochrome c" evidence="4">
    <location>
        <begin position="74"/>
        <end position="158"/>
    </location>
</feature>
<keyword evidence="1" id="KW-0349">Heme</keyword>
<dbReference type="RefSeq" id="WP_053380445.1">
    <property type="nucleotide sequence ID" value="NZ_CP011801.1"/>
</dbReference>
<evidence type="ECO:0000256" key="1">
    <source>
        <dbReference type="ARBA" id="ARBA00022617"/>
    </source>
</evidence>
<evidence type="ECO:0000313" key="6">
    <source>
        <dbReference type="Proteomes" id="UP000069205"/>
    </source>
</evidence>
<dbReference type="EMBL" id="CP011801">
    <property type="protein sequence ID" value="ALA59432.1"/>
    <property type="molecule type" value="Genomic_DNA"/>
</dbReference>
<dbReference type="GO" id="GO:0009055">
    <property type="term" value="F:electron transfer activity"/>
    <property type="evidence" value="ECO:0007669"/>
    <property type="project" value="InterPro"/>
</dbReference>
<name>A0A0K2GFR8_NITMO</name>
<organism evidence="5 6">
    <name type="scientific">Nitrospira moscoviensis</name>
    <dbReference type="NCBI Taxonomy" id="42253"/>
    <lineage>
        <taxon>Bacteria</taxon>
        <taxon>Pseudomonadati</taxon>
        <taxon>Nitrospirota</taxon>
        <taxon>Nitrospiria</taxon>
        <taxon>Nitrospirales</taxon>
        <taxon>Nitrospiraceae</taxon>
        <taxon>Nitrospira</taxon>
    </lineage>
</organism>
<protein>
    <recommendedName>
        <fullName evidence="4">Cytochrome c domain-containing protein</fullName>
    </recommendedName>
</protein>
<accession>A0A0K2GFR8</accession>
<dbReference type="STRING" id="42253.NITMOv2_3032"/>
<evidence type="ECO:0000313" key="5">
    <source>
        <dbReference type="EMBL" id="ALA59432.1"/>
    </source>
</evidence>
<evidence type="ECO:0000256" key="2">
    <source>
        <dbReference type="ARBA" id="ARBA00022723"/>
    </source>
</evidence>
<dbReference type="InterPro" id="IPR009056">
    <property type="entry name" value="Cyt_c-like_dom"/>
</dbReference>
<dbReference type="GO" id="GO:0046872">
    <property type="term" value="F:metal ion binding"/>
    <property type="evidence" value="ECO:0007669"/>
    <property type="project" value="UniProtKB-KW"/>
</dbReference>
<proteinExistence type="predicted"/>
<dbReference type="Pfam" id="PF21342">
    <property type="entry name" value="SoxA-TsdA_cyt-c"/>
    <property type="match status" value="1"/>
</dbReference>
<dbReference type="KEGG" id="nmv:NITMOv2_3032"/>
<evidence type="ECO:0000259" key="4">
    <source>
        <dbReference type="Pfam" id="PF21342"/>
    </source>
</evidence>
<dbReference type="PATRIC" id="fig|42253.5.peg.2993"/>
<keyword evidence="3" id="KW-0408">Iron</keyword>
<dbReference type="SUPFAM" id="SSF46626">
    <property type="entry name" value="Cytochrome c"/>
    <property type="match status" value="1"/>
</dbReference>
<dbReference type="Proteomes" id="UP000069205">
    <property type="component" value="Chromosome"/>
</dbReference>
<keyword evidence="6" id="KW-1185">Reference proteome</keyword>
<dbReference type="InterPro" id="IPR036909">
    <property type="entry name" value="Cyt_c-like_dom_sf"/>
</dbReference>
<dbReference type="AlphaFoldDB" id="A0A0K2GFR8"/>
<gene>
    <name evidence="5" type="ORF">NITMOv2_3032</name>
</gene>
<sequence length="169" mass="18669">MKGQRTVKRIVWLAISAVAVSVPVWVYAQRAMDVQTLPGLTSEVQRKDAQSGEILDRKTVETGTKELQEMIALGDKLWHSRDLPMSGNGQACNMCHADGSVTHPETYPKYKPQLGHVATVQEMMGWCIAIPNQGKPYPLGSKEMNALEAYMNWNNRGQIMEIGAAPSNS</sequence>